<dbReference type="InterPro" id="IPR012902">
    <property type="entry name" value="N_methyl_site"/>
</dbReference>
<dbReference type="NCBIfam" id="NF040982">
    <property type="entry name" value="ComGD"/>
    <property type="match status" value="1"/>
</dbReference>
<evidence type="ECO:0000256" key="1">
    <source>
        <dbReference type="ARBA" id="ARBA00004241"/>
    </source>
</evidence>
<dbReference type="GO" id="GO:0009986">
    <property type="term" value="C:cell surface"/>
    <property type="evidence" value="ECO:0007669"/>
    <property type="project" value="UniProtKB-SubCell"/>
</dbReference>
<dbReference type="InterPro" id="IPR016785">
    <property type="entry name" value="ComGD"/>
</dbReference>
<dbReference type="NCBIfam" id="TIGR02532">
    <property type="entry name" value="IV_pilin_GFxxxE"/>
    <property type="match status" value="1"/>
</dbReference>
<evidence type="ECO:0000256" key="3">
    <source>
        <dbReference type="SAM" id="Phobius"/>
    </source>
</evidence>
<comment type="subcellular location">
    <subcellularLocation>
        <location evidence="1">Cell surface</location>
    </subcellularLocation>
</comment>
<dbReference type="Proteomes" id="UP000250257">
    <property type="component" value="Unassembled WGS sequence"/>
</dbReference>
<dbReference type="GO" id="GO:0030420">
    <property type="term" value="P:establishment of competence for transformation"/>
    <property type="evidence" value="ECO:0007669"/>
    <property type="project" value="UniProtKB-KW"/>
</dbReference>
<sequence length="142" mass="16488">MLEKNNKNGFTLIEMLLVLMISSITIQLSITPMHQLISKISEKEMIEQIKADIYLAQTIAITSKKRTEIIFKEDEFQVIIDGNVHYTETYPPSMKIVQVEKFQFLPESGHINRFTTVFLNGGAQNYKWIFQIGKGRFRVEET</sequence>
<dbReference type="SUPFAM" id="SSF54523">
    <property type="entry name" value="Pili subunits"/>
    <property type="match status" value="1"/>
</dbReference>
<evidence type="ECO:0000313" key="5">
    <source>
        <dbReference type="Proteomes" id="UP000250257"/>
    </source>
</evidence>
<dbReference type="EMBL" id="UAWT01000015">
    <property type="protein sequence ID" value="SQC69384.1"/>
    <property type="molecule type" value="Genomic_DNA"/>
</dbReference>
<keyword evidence="3" id="KW-0472">Membrane</keyword>
<dbReference type="PIRSF" id="PIRSF021292">
    <property type="entry name" value="Competence_ComGD"/>
    <property type="match status" value="1"/>
</dbReference>
<dbReference type="RefSeq" id="WP_007474344.1">
    <property type="nucleotide sequence ID" value="NZ_UAWT01000015.1"/>
</dbReference>
<gene>
    <name evidence="4" type="ORF">NCTC13940_01509</name>
</gene>
<dbReference type="AlphaFoldDB" id="A0A2X3HDQ6"/>
<name>A0A2X3HDQ6_9LIST</name>
<dbReference type="InterPro" id="IPR045584">
    <property type="entry name" value="Pilin-like"/>
</dbReference>
<feature type="transmembrane region" description="Helical" evidence="3">
    <location>
        <begin position="12"/>
        <end position="30"/>
    </location>
</feature>
<accession>A0A2X3HDQ6</accession>
<keyword evidence="3" id="KW-0812">Transmembrane</keyword>
<keyword evidence="2" id="KW-0178">Competence</keyword>
<dbReference type="STRING" id="1214117.LFLEISCH_07038"/>
<evidence type="ECO:0000256" key="2">
    <source>
        <dbReference type="ARBA" id="ARBA00023287"/>
    </source>
</evidence>
<keyword evidence="3" id="KW-1133">Transmembrane helix</keyword>
<proteinExistence type="predicted"/>
<dbReference type="Pfam" id="PF07963">
    <property type="entry name" value="N_methyl"/>
    <property type="match status" value="1"/>
</dbReference>
<reference evidence="4 5" key="1">
    <citation type="submission" date="2018-06" db="EMBL/GenBank/DDBJ databases">
        <authorList>
            <consortium name="Pathogen Informatics"/>
            <person name="Doyle S."/>
        </authorList>
    </citation>
    <scope>NUCLEOTIDE SEQUENCE [LARGE SCALE GENOMIC DNA]</scope>
    <source>
        <strain evidence="4 5">NCTC13940</strain>
    </source>
</reference>
<protein>
    <submittedName>
        <fullName evidence="4">Tfp pilus assembly protein FimT</fullName>
    </submittedName>
</protein>
<organism evidence="4 5">
    <name type="scientific">Listeria fleischmannii subsp. fleischmannii</name>
    <dbReference type="NCBI Taxonomy" id="1671902"/>
    <lineage>
        <taxon>Bacteria</taxon>
        <taxon>Bacillati</taxon>
        <taxon>Bacillota</taxon>
        <taxon>Bacilli</taxon>
        <taxon>Bacillales</taxon>
        <taxon>Listeriaceae</taxon>
        <taxon>Listeria</taxon>
    </lineage>
</organism>
<evidence type="ECO:0000313" key="4">
    <source>
        <dbReference type="EMBL" id="SQC69384.1"/>
    </source>
</evidence>